<evidence type="ECO:0000313" key="2">
    <source>
        <dbReference type="Proteomes" id="UP000242715"/>
    </source>
</evidence>
<dbReference type="AlphaFoldDB" id="A0A2Z6P4A9"/>
<organism evidence="1 2">
    <name type="scientific">Trifolium subterraneum</name>
    <name type="common">Subterranean clover</name>
    <dbReference type="NCBI Taxonomy" id="3900"/>
    <lineage>
        <taxon>Eukaryota</taxon>
        <taxon>Viridiplantae</taxon>
        <taxon>Streptophyta</taxon>
        <taxon>Embryophyta</taxon>
        <taxon>Tracheophyta</taxon>
        <taxon>Spermatophyta</taxon>
        <taxon>Magnoliopsida</taxon>
        <taxon>eudicotyledons</taxon>
        <taxon>Gunneridae</taxon>
        <taxon>Pentapetalae</taxon>
        <taxon>rosids</taxon>
        <taxon>fabids</taxon>
        <taxon>Fabales</taxon>
        <taxon>Fabaceae</taxon>
        <taxon>Papilionoideae</taxon>
        <taxon>50 kb inversion clade</taxon>
        <taxon>NPAAA clade</taxon>
        <taxon>Hologalegina</taxon>
        <taxon>IRL clade</taxon>
        <taxon>Trifolieae</taxon>
        <taxon>Trifolium</taxon>
    </lineage>
</organism>
<dbReference type="OrthoDB" id="10375322at2759"/>
<reference evidence="2" key="1">
    <citation type="journal article" date="2017" name="Front. Plant Sci.">
        <title>Climate Clever Clovers: New Paradigm to Reduce the Environmental Footprint of Ruminants by Breeding Low Methanogenic Forages Utilizing Haplotype Variation.</title>
        <authorList>
            <person name="Kaur P."/>
            <person name="Appels R."/>
            <person name="Bayer P.E."/>
            <person name="Keeble-Gagnere G."/>
            <person name="Wang J."/>
            <person name="Hirakawa H."/>
            <person name="Shirasawa K."/>
            <person name="Vercoe P."/>
            <person name="Stefanova K."/>
            <person name="Durmic Z."/>
            <person name="Nichols P."/>
            <person name="Revell C."/>
            <person name="Isobe S.N."/>
            <person name="Edwards D."/>
            <person name="Erskine W."/>
        </authorList>
    </citation>
    <scope>NUCLEOTIDE SEQUENCE [LARGE SCALE GENOMIC DNA]</scope>
    <source>
        <strain evidence="2">cv. Daliak</strain>
    </source>
</reference>
<proteinExistence type="predicted"/>
<dbReference type="Proteomes" id="UP000242715">
    <property type="component" value="Unassembled WGS sequence"/>
</dbReference>
<gene>
    <name evidence="1" type="ORF">TSUD_129850</name>
</gene>
<protein>
    <submittedName>
        <fullName evidence="1">Uncharacterized protein</fullName>
    </submittedName>
</protein>
<sequence>MDNLQGNLDALARGNCLPMGTSGQFDIINSEKVQELDKFVDVYGLLETNFDLMDKEI</sequence>
<accession>A0A2Z6P4A9</accession>
<keyword evidence="2" id="KW-1185">Reference proteome</keyword>
<evidence type="ECO:0000313" key="1">
    <source>
        <dbReference type="EMBL" id="GAU51238.1"/>
    </source>
</evidence>
<dbReference type="EMBL" id="DF975033">
    <property type="protein sequence ID" value="GAU51238.1"/>
    <property type="molecule type" value="Genomic_DNA"/>
</dbReference>
<name>A0A2Z6P4A9_TRISU</name>